<dbReference type="Gene3D" id="3.40.50.1820">
    <property type="entry name" value="alpha/beta hydrolase"/>
    <property type="match status" value="1"/>
</dbReference>
<gene>
    <name evidence="2" type="ORF">A2227_04190</name>
</gene>
<evidence type="ECO:0000313" key="2">
    <source>
        <dbReference type="EMBL" id="OGF27061.1"/>
    </source>
</evidence>
<dbReference type="Pfam" id="PF01553">
    <property type="entry name" value="Acyltransferase"/>
    <property type="match status" value="1"/>
</dbReference>
<evidence type="ECO:0000259" key="1">
    <source>
        <dbReference type="SMART" id="SM00563"/>
    </source>
</evidence>
<dbReference type="InterPro" id="IPR051044">
    <property type="entry name" value="MAG_DAG_Lipase"/>
</dbReference>
<dbReference type="PANTHER" id="PTHR11614">
    <property type="entry name" value="PHOSPHOLIPASE-RELATED"/>
    <property type="match status" value="1"/>
</dbReference>
<feature type="domain" description="Phospholipid/glycerol acyltransferase" evidence="1">
    <location>
        <begin position="40"/>
        <end position="171"/>
    </location>
</feature>
<dbReference type="SMART" id="SM00563">
    <property type="entry name" value="PlsC"/>
    <property type="match status" value="1"/>
</dbReference>
<accession>A0A1F5SLD4</accession>
<dbReference type="GO" id="GO:0016746">
    <property type="term" value="F:acyltransferase activity"/>
    <property type="evidence" value="ECO:0007669"/>
    <property type="project" value="InterPro"/>
</dbReference>
<organism evidence="2 3">
    <name type="scientific">Candidatus Falkowbacteria bacterium RIFOXYA2_FULL_47_19</name>
    <dbReference type="NCBI Taxonomy" id="1797994"/>
    <lineage>
        <taxon>Bacteria</taxon>
        <taxon>Candidatus Falkowiibacteriota</taxon>
    </lineage>
</organism>
<dbReference type="STRING" id="1797994.A2227_04190"/>
<dbReference type="InterPro" id="IPR002123">
    <property type="entry name" value="Plipid/glycerol_acylTrfase"/>
</dbReference>
<dbReference type="Proteomes" id="UP000178367">
    <property type="component" value="Unassembled WGS sequence"/>
</dbReference>
<proteinExistence type="predicted"/>
<name>A0A1F5SLD4_9BACT</name>
<evidence type="ECO:0000313" key="3">
    <source>
        <dbReference type="Proteomes" id="UP000178367"/>
    </source>
</evidence>
<dbReference type="AlphaFoldDB" id="A0A1F5SLD4"/>
<protein>
    <recommendedName>
        <fullName evidence="1">Phospholipid/glycerol acyltransferase domain-containing protein</fullName>
    </recommendedName>
</protein>
<reference evidence="2 3" key="1">
    <citation type="journal article" date="2016" name="Nat. Commun.">
        <title>Thousands of microbial genomes shed light on interconnected biogeochemical processes in an aquifer system.</title>
        <authorList>
            <person name="Anantharaman K."/>
            <person name="Brown C.T."/>
            <person name="Hug L.A."/>
            <person name="Sharon I."/>
            <person name="Castelle C.J."/>
            <person name="Probst A.J."/>
            <person name="Thomas B.C."/>
            <person name="Singh A."/>
            <person name="Wilkins M.J."/>
            <person name="Karaoz U."/>
            <person name="Brodie E.L."/>
            <person name="Williams K.H."/>
            <person name="Hubbard S.S."/>
            <person name="Banfield J.F."/>
        </authorList>
    </citation>
    <scope>NUCLEOTIDE SEQUENCE [LARGE SCALE GENOMIC DNA]</scope>
</reference>
<dbReference type="SUPFAM" id="SSF53474">
    <property type="entry name" value="alpha/beta-Hydrolases"/>
    <property type="match status" value="1"/>
</dbReference>
<comment type="caution">
    <text evidence="2">The sequence shown here is derived from an EMBL/GenBank/DDBJ whole genome shotgun (WGS) entry which is preliminary data.</text>
</comment>
<dbReference type="InterPro" id="IPR022742">
    <property type="entry name" value="Hydrolase_4"/>
</dbReference>
<dbReference type="SUPFAM" id="SSF69593">
    <property type="entry name" value="Glycerol-3-phosphate (1)-acyltransferase"/>
    <property type="match status" value="1"/>
</dbReference>
<dbReference type="EMBL" id="MFGB01000010">
    <property type="protein sequence ID" value="OGF27061.1"/>
    <property type="molecule type" value="Genomic_DNA"/>
</dbReference>
<sequence length="730" mass="83798">MQKNSRVFTMTKKAIEWLNMFLKVNVRLHGEENIPSDAPIIFVANHFTRFETFMLPWYIQRGRKDMQKIFSLAYKDLFIGKFGDYLRSLGAVSTGDPDRDTMIVRSLITKEAPWIIFPEGMMVKNKKIFHDGRLEICDDTGFRQPHTGAATLALRAEFYRRRILGLNKKGSPEAERLLASFRIGAIEQVSKKGVVIVPLNISYYPIRARENFLNRLAERFVGEVSGRVREELMVEGEMLFGGVDIDIRFGAPIKIEEYLNSKIIRDIDSEKKIFFDDPIASRDLMKMKSRKIMLRYMKAIYGLTTVNHDNIFASILWHTRGTEIEEKDLLRIAYLLTIKEFKETRAYWHQDLAANQLSLVTDDRYGHYRDFLDLAVEKGVVEKRGGALVINKDRLSCGDFHSVRIDNPLIPIQNEIEPLVFLQKRIEELTGVTSRTLRVMVREHLQNKAVVGFNNDYDAFFNEKDFKKGEIKSREVGRPRLLIPGKLEDTDFKDRVGVVLAHGYLAAPLEVKHLAAYLLSKGLWVFIPRLKGHGTSPKDLINVKHEDWLDAVDEGYVLLSNYCDRVVLGGFSAGAGLILDLASRAKDVRGVFAVCPPLKLKSKGSTLAPAVCTWNDFIHWEGIKWKYVANNPENPHINYKHNPIAGVRELGRLMDRVEHALPKISVPALVIQSLEDPVVDYRGTMRLYLRLGSEKKKYSIFRFKRHGIVNGNDVDCVFRDIWDFIKHLID</sequence>
<dbReference type="Pfam" id="PF12146">
    <property type="entry name" value="Hydrolase_4"/>
    <property type="match status" value="1"/>
</dbReference>
<dbReference type="InterPro" id="IPR029058">
    <property type="entry name" value="AB_hydrolase_fold"/>
</dbReference>